<evidence type="ECO:0000313" key="2">
    <source>
        <dbReference type="EMBL" id="SVB97723.1"/>
    </source>
</evidence>
<reference evidence="2" key="1">
    <citation type="submission" date="2018-05" db="EMBL/GenBank/DDBJ databases">
        <authorList>
            <person name="Lanie J.A."/>
            <person name="Ng W.-L."/>
            <person name="Kazmierczak K.M."/>
            <person name="Andrzejewski T.M."/>
            <person name="Davidsen T.M."/>
            <person name="Wayne K.J."/>
            <person name="Tettelin H."/>
            <person name="Glass J.I."/>
            <person name="Rusch D."/>
            <person name="Podicherti R."/>
            <person name="Tsui H.-C.T."/>
            <person name="Winkler M.E."/>
        </authorList>
    </citation>
    <scope>NUCLEOTIDE SEQUENCE</scope>
</reference>
<dbReference type="Pfam" id="PF12706">
    <property type="entry name" value="Lactamase_B_2"/>
    <property type="match status" value="1"/>
</dbReference>
<dbReference type="GO" id="GO:0070290">
    <property type="term" value="F:N-acylphosphatidylethanolamine-specific phospholipase D activity"/>
    <property type="evidence" value="ECO:0007669"/>
    <property type="project" value="InterPro"/>
</dbReference>
<feature type="domain" description="Metallo-beta-lactamase" evidence="1">
    <location>
        <begin position="104"/>
        <end position="301"/>
    </location>
</feature>
<dbReference type="SUPFAM" id="SSF56281">
    <property type="entry name" value="Metallo-hydrolase/oxidoreductase"/>
    <property type="match status" value="1"/>
</dbReference>
<dbReference type="AlphaFoldDB" id="A0A382IFN5"/>
<dbReference type="InterPro" id="IPR036866">
    <property type="entry name" value="RibonucZ/Hydroxyglut_hydro"/>
</dbReference>
<organism evidence="2">
    <name type="scientific">marine metagenome</name>
    <dbReference type="NCBI Taxonomy" id="408172"/>
    <lineage>
        <taxon>unclassified sequences</taxon>
        <taxon>metagenomes</taxon>
        <taxon>ecological metagenomes</taxon>
    </lineage>
</organism>
<dbReference type="PANTHER" id="PTHR15032:SF4">
    <property type="entry name" value="N-ACYL-PHOSPHATIDYLETHANOLAMINE-HYDROLYZING PHOSPHOLIPASE D"/>
    <property type="match status" value="1"/>
</dbReference>
<dbReference type="InterPro" id="IPR024884">
    <property type="entry name" value="NAPE-PLD"/>
</dbReference>
<dbReference type="InterPro" id="IPR001279">
    <property type="entry name" value="Metallo-B-lactamas"/>
</dbReference>
<dbReference type="EMBL" id="UINC01066725">
    <property type="protein sequence ID" value="SVB97723.1"/>
    <property type="molecule type" value="Genomic_DNA"/>
</dbReference>
<accession>A0A382IFN5</accession>
<name>A0A382IFN5_9ZZZZ</name>
<dbReference type="PROSITE" id="PS51257">
    <property type="entry name" value="PROKAR_LIPOPROTEIN"/>
    <property type="match status" value="1"/>
</dbReference>
<gene>
    <name evidence="2" type="ORF">METZ01_LOCUS250577</name>
</gene>
<dbReference type="PIRSF" id="PIRSF038896">
    <property type="entry name" value="NAPE-PLD"/>
    <property type="match status" value="1"/>
</dbReference>
<dbReference type="Gene3D" id="3.60.15.10">
    <property type="entry name" value="Ribonuclease Z/Hydroxyacylglutathione hydrolase-like"/>
    <property type="match status" value="1"/>
</dbReference>
<sequence length="326" mass="37297">MNLNKYFVAGFVALAAFSCSGNVHYEPDKDHHTKNGFKTKSDRSFIDWLSMRFKEGDYPSVSPEQAQTILAEADIKKINSSANVPRATWVGHATVLVQYKGINYLTDPHLTDFPGPSKMFAPERITPPALSFDELPKIDFVLISHNHYDHLDSRTVDMIGNSVKWYVPLGLKSWFLDQDIVAEKIVELDWWETDNFSENVKITFTPNIHWSRRTPWDENKSLWGSWSVQIGDFKSWFAGDTGYDEQLFKEIGKKQGPFELAIIPIGTYGPRYFMLPMHVDPDQAVLIHKDVRSKKSIPVHWGTFQLSYEPFLGPPALLAEALKKMN</sequence>
<proteinExistence type="predicted"/>
<dbReference type="GO" id="GO:0005737">
    <property type="term" value="C:cytoplasm"/>
    <property type="evidence" value="ECO:0007669"/>
    <property type="project" value="TreeGrafter"/>
</dbReference>
<dbReference type="GO" id="GO:0008270">
    <property type="term" value="F:zinc ion binding"/>
    <property type="evidence" value="ECO:0007669"/>
    <property type="project" value="InterPro"/>
</dbReference>
<evidence type="ECO:0000259" key="1">
    <source>
        <dbReference type="Pfam" id="PF12706"/>
    </source>
</evidence>
<dbReference type="PANTHER" id="PTHR15032">
    <property type="entry name" value="N-ACYL-PHOSPHATIDYLETHANOLAMINE-HYDROLYZING PHOSPHOLIPASE D"/>
    <property type="match status" value="1"/>
</dbReference>
<protein>
    <recommendedName>
        <fullName evidence="1">Metallo-beta-lactamase domain-containing protein</fullName>
    </recommendedName>
</protein>